<proteinExistence type="predicted"/>
<organism evidence="1 2">
    <name type="scientific">Colletotrichum chrysophilum</name>
    <dbReference type="NCBI Taxonomy" id="1836956"/>
    <lineage>
        <taxon>Eukaryota</taxon>
        <taxon>Fungi</taxon>
        <taxon>Dikarya</taxon>
        <taxon>Ascomycota</taxon>
        <taxon>Pezizomycotina</taxon>
        <taxon>Sordariomycetes</taxon>
        <taxon>Hypocreomycetidae</taxon>
        <taxon>Glomerellales</taxon>
        <taxon>Glomerellaceae</taxon>
        <taxon>Colletotrichum</taxon>
        <taxon>Colletotrichum gloeosporioides species complex</taxon>
    </lineage>
</organism>
<evidence type="ECO:0000313" key="1">
    <source>
        <dbReference type="EMBL" id="KAK1838365.1"/>
    </source>
</evidence>
<gene>
    <name evidence="1" type="ORF">CCHR01_19008</name>
</gene>
<keyword evidence="2" id="KW-1185">Reference proteome</keyword>
<dbReference type="AlphaFoldDB" id="A0AAD9E7L8"/>
<reference evidence="1" key="1">
    <citation type="submission" date="2023-01" db="EMBL/GenBank/DDBJ databases">
        <title>Colletotrichum chrysophilum M932 genome sequence.</title>
        <authorList>
            <person name="Baroncelli R."/>
        </authorList>
    </citation>
    <scope>NUCLEOTIDE SEQUENCE</scope>
    <source>
        <strain evidence="1">M932</strain>
    </source>
</reference>
<dbReference type="Proteomes" id="UP001243330">
    <property type="component" value="Unassembled WGS sequence"/>
</dbReference>
<dbReference type="EMBL" id="JAQOWY010000844">
    <property type="protein sequence ID" value="KAK1838365.1"/>
    <property type="molecule type" value="Genomic_DNA"/>
</dbReference>
<sequence>MRLKGSIIIPPGTLGHHPLRCFSIENKPSTLHKENL</sequence>
<evidence type="ECO:0000313" key="2">
    <source>
        <dbReference type="Proteomes" id="UP001243330"/>
    </source>
</evidence>
<accession>A0AAD9E7L8</accession>
<protein>
    <submittedName>
        <fullName evidence="1">Uncharacterized protein</fullName>
    </submittedName>
</protein>
<comment type="caution">
    <text evidence="1">The sequence shown here is derived from an EMBL/GenBank/DDBJ whole genome shotgun (WGS) entry which is preliminary data.</text>
</comment>
<name>A0AAD9E7L8_9PEZI</name>